<name>A0A0A2NJF9_ALCFA</name>
<keyword evidence="3" id="KW-0547">Nucleotide-binding</keyword>
<dbReference type="EMBL" id="QEXO01000003">
    <property type="protein sequence ID" value="PWE14027.1"/>
    <property type="molecule type" value="Genomic_DNA"/>
</dbReference>
<dbReference type="EMBL" id="CP095873">
    <property type="protein sequence ID" value="UPL21749.1"/>
    <property type="molecule type" value="Genomic_DNA"/>
</dbReference>
<evidence type="ECO:0000256" key="1">
    <source>
        <dbReference type="ARBA" id="ARBA00022448"/>
    </source>
</evidence>
<protein>
    <submittedName>
        <fullName evidence="6">ABC transporter ATP-binding protein</fullName>
    </submittedName>
</protein>
<evidence type="ECO:0000259" key="5">
    <source>
        <dbReference type="PROSITE" id="PS50893"/>
    </source>
</evidence>
<dbReference type="OrthoDB" id="9804819at2"/>
<evidence type="ECO:0000313" key="6">
    <source>
        <dbReference type="EMBL" id="PWE14027.1"/>
    </source>
</evidence>
<dbReference type="PROSITE" id="PS50893">
    <property type="entry name" value="ABC_TRANSPORTER_2"/>
    <property type="match status" value="1"/>
</dbReference>
<dbReference type="eggNOG" id="COG1131">
    <property type="taxonomic scope" value="Bacteria"/>
</dbReference>
<dbReference type="EMBL" id="CP096916">
    <property type="protein sequence ID" value="WBM37956.1"/>
    <property type="molecule type" value="Genomic_DNA"/>
</dbReference>
<dbReference type="Proteomes" id="UP001211866">
    <property type="component" value="Chromosome"/>
</dbReference>
<dbReference type="InterPro" id="IPR027417">
    <property type="entry name" value="P-loop_NTPase"/>
</dbReference>
<dbReference type="SMART" id="SM00382">
    <property type="entry name" value="AAA"/>
    <property type="match status" value="1"/>
</dbReference>
<dbReference type="PANTHER" id="PTHR42711:SF10">
    <property type="entry name" value="ABC TRANSPORTER ATP-BINDING PROTEIN"/>
    <property type="match status" value="1"/>
</dbReference>
<dbReference type="AlphaFoldDB" id="A0A0A2NJF9"/>
<dbReference type="KEGG" id="afa:UZ73_12155"/>
<keyword evidence="1" id="KW-0813">Transport</keyword>
<evidence type="ECO:0000313" key="7">
    <source>
        <dbReference type="EMBL" id="UPL21749.1"/>
    </source>
</evidence>
<evidence type="ECO:0000313" key="8">
    <source>
        <dbReference type="EMBL" id="WBM37956.1"/>
    </source>
</evidence>
<reference evidence="6 9" key="1">
    <citation type="submission" date="2018-05" db="EMBL/GenBank/DDBJ databases">
        <title>Genome Sequence of an Efficient Indole-Degrading Bacterium, Alcaligenes sp.YBY.</title>
        <authorList>
            <person name="Yang B."/>
        </authorList>
    </citation>
    <scope>NUCLEOTIDE SEQUENCE [LARGE SCALE GENOMIC DNA]</scope>
    <source>
        <strain evidence="6 9">YBY</strain>
    </source>
</reference>
<keyword evidence="10" id="KW-1185">Reference proteome</keyword>
<dbReference type="InterPro" id="IPR003439">
    <property type="entry name" value="ABC_transporter-like_ATP-bd"/>
</dbReference>
<dbReference type="PANTHER" id="PTHR42711">
    <property type="entry name" value="ABC TRANSPORTER ATP-BINDING PROTEIN"/>
    <property type="match status" value="1"/>
</dbReference>
<dbReference type="PROSITE" id="PS00211">
    <property type="entry name" value="ABC_TRANSPORTER_1"/>
    <property type="match status" value="1"/>
</dbReference>
<dbReference type="GeneID" id="96775358"/>
<dbReference type="Proteomes" id="UP000830925">
    <property type="component" value="Chromosome"/>
</dbReference>
<accession>A0A0A2NJF9</accession>
<dbReference type="Proteomes" id="UP000245216">
    <property type="component" value="Unassembled WGS sequence"/>
</dbReference>
<dbReference type="GO" id="GO:0016887">
    <property type="term" value="F:ATP hydrolysis activity"/>
    <property type="evidence" value="ECO:0007669"/>
    <property type="project" value="InterPro"/>
</dbReference>
<evidence type="ECO:0000256" key="4">
    <source>
        <dbReference type="ARBA" id="ARBA00022840"/>
    </source>
</evidence>
<keyword evidence="2" id="KW-0472">Membrane</keyword>
<reference evidence="7" key="3">
    <citation type="submission" date="2022-04" db="EMBL/GenBank/DDBJ databases">
        <title>Genomic mining of Alcaligenes faecalis D334 producing ectoin and derivatives.</title>
        <authorList>
            <person name="Doan V.T."/>
            <person name="Quach N.T."/>
            <person name="Vu T.-H.-N."/>
            <person name="Phi Q.-T."/>
        </authorList>
    </citation>
    <scope>NUCLEOTIDE SEQUENCE</scope>
    <source>
        <strain evidence="7">D334</strain>
    </source>
</reference>
<feature type="domain" description="ABC transporter" evidence="5">
    <location>
        <begin position="4"/>
        <end position="249"/>
    </location>
</feature>
<dbReference type="Gene3D" id="3.40.50.300">
    <property type="entry name" value="P-loop containing nucleotide triphosphate hydrolases"/>
    <property type="match status" value="1"/>
</dbReference>
<dbReference type="CDD" id="cd03263">
    <property type="entry name" value="ABC_subfamily_A"/>
    <property type="match status" value="1"/>
</dbReference>
<dbReference type="GO" id="GO:0005524">
    <property type="term" value="F:ATP binding"/>
    <property type="evidence" value="ECO:0007669"/>
    <property type="project" value="UniProtKB-KW"/>
</dbReference>
<dbReference type="InterPro" id="IPR050763">
    <property type="entry name" value="ABC_transporter_ATP-binding"/>
</dbReference>
<dbReference type="STRING" id="511.UZ73_12155"/>
<evidence type="ECO:0000313" key="10">
    <source>
        <dbReference type="Proteomes" id="UP001211866"/>
    </source>
</evidence>
<evidence type="ECO:0000256" key="3">
    <source>
        <dbReference type="ARBA" id="ARBA00022741"/>
    </source>
</evidence>
<keyword evidence="2" id="KW-1003">Cell membrane</keyword>
<dbReference type="InterPro" id="IPR017871">
    <property type="entry name" value="ABC_transporter-like_CS"/>
</dbReference>
<evidence type="ECO:0000313" key="9">
    <source>
        <dbReference type="Proteomes" id="UP000245216"/>
    </source>
</evidence>
<reference evidence="6 9" key="2">
    <citation type="submission" date="2018-05" db="EMBL/GenBank/DDBJ databases">
        <authorList>
            <person name="Lanie J.A."/>
            <person name="Ng W.-L."/>
            <person name="Kazmierczak K.M."/>
            <person name="Andrzejewski T.M."/>
            <person name="Davidsen T.M."/>
            <person name="Wayne K.J."/>
            <person name="Tettelin H."/>
            <person name="Glass J.I."/>
            <person name="Rusch D."/>
            <person name="Podicherti R."/>
            <person name="Tsui H.-C.T."/>
            <person name="Winkler M.E."/>
        </authorList>
    </citation>
    <scope>NUCLEOTIDE SEQUENCE [LARGE SCALE GENOMIC DNA]</scope>
    <source>
        <strain evidence="6 9">YBY</strain>
    </source>
</reference>
<accession>A0A0M7F016</accession>
<keyword evidence="4 6" id="KW-0067">ATP-binding</keyword>
<sequence>MSAFKLDNVSKRFAPQSRGLKSLFSPPRSDAGFLAVDQVSLTIEHGEFFGLLGPNGAGKTTLISMLAGLTRPTSGQVSVCGYDVRTQYQKARQSLGVVPQEIVYDPFFTVRETLRLQSGYFGLKNNDDWIDEILANLALSDKADVNMRALSGGMKRRVLVAQALVHRPPVIILDEPTAGVDVDLRRTLWEFIIRLNQQGHTILLTTHYLEEAQALCGRLAMLKSGKIVALDTTQAIMERAGGHDLEDAFVRIMHNEGKMGVAL</sequence>
<reference evidence="8 10" key="4">
    <citation type="submission" date="2022-05" db="EMBL/GenBank/DDBJ databases">
        <title>Complete sequence of strain NY11312.</title>
        <authorList>
            <person name="Zhou D."/>
        </authorList>
    </citation>
    <scope>NUCLEOTIDE SEQUENCE [LARGE SCALE GENOMIC DNA]</scope>
    <source>
        <strain evidence="8 10">NY11312</strain>
    </source>
</reference>
<dbReference type="InterPro" id="IPR003593">
    <property type="entry name" value="AAA+_ATPase"/>
</dbReference>
<dbReference type="SUPFAM" id="SSF52540">
    <property type="entry name" value="P-loop containing nucleoside triphosphate hydrolases"/>
    <property type="match status" value="1"/>
</dbReference>
<evidence type="ECO:0000256" key="2">
    <source>
        <dbReference type="ARBA" id="ARBA00022475"/>
    </source>
</evidence>
<dbReference type="Pfam" id="PF00005">
    <property type="entry name" value="ABC_tran"/>
    <property type="match status" value="1"/>
</dbReference>
<proteinExistence type="predicted"/>
<dbReference type="RefSeq" id="WP_009455490.1">
    <property type="nucleotide sequence ID" value="NZ_CAXOJJ010000048.1"/>
</dbReference>
<gene>
    <name evidence="6" type="ORF">DF183_12805</name>
    <name evidence="8" type="ORF">M2J83_19525</name>
    <name evidence="7" type="ORF">MXF72_01330</name>
</gene>
<organism evidence="6 9">
    <name type="scientific">Alcaligenes faecalis</name>
    <dbReference type="NCBI Taxonomy" id="511"/>
    <lineage>
        <taxon>Bacteria</taxon>
        <taxon>Pseudomonadati</taxon>
        <taxon>Pseudomonadota</taxon>
        <taxon>Betaproteobacteria</taxon>
        <taxon>Burkholderiales</taxon>
        <taxon>Alcaligenaceae</taxon>
        <taxon>Alcaligenes</taxon>
    </lineage>
</organism>